<dbReference type="Proteomes" id="UP000001514">
    <property type="component" value="Unassembled WGS sequence"/>
</dbReference>
<dbReference type="Pfam" id="PF09261">
    <property type="entry name" value="Alpha-mann_mid"/>
    <property type="match status" value="1"/>
</dbReference>
<keyword evidence="8" id="KW-1015">Disulfide bond</keyword>
<dbReference type="EMBL" id="GL377592">
    <property type="protein sequence ID" value="EFJ23549.1"/>
    <property type="molecule type" value="Genomic_DNA"/>
</dbReference>
<dbReference type="CDD" id="cd10810">
    <property type="entry name" value="GH38N_AMII_LAM_like"/>
    <property type="match status" value="1"/>
</dbReference>
<name>D8RWH1_SELML</name>
<comment type="catalytic activity">
    <reaction evidence="1">
        <text>Hydrolysis of terminal, non-reducing alpha-D-mannose residues in alpha-D-mannosides.</text>
        <dbReference type="EC" id="3.2.1.24"/>
    </reaction>
</comment>
<dbReference type="InterPro" id="IPR027291">
    <property type="entry name" value="Glyco_hydro_38_N_sf"/>
</dbReference>
<feature type="signal peptide" evidence="11">
    <location>
        <begin position="1"/>
        <end position="22"/>
    </location>
</feature>
<dbReference type="STRING" id="88036.D8RWH1"/>
<dbReference type="EC" id="3.2.1.-" evidence="11"/>
<dbReference type="SUPFAM" id="SSF88713">
    <property type="entry name" value="Glycoside hydrolase/deacetylase"/>
    <property type="match status" value="1"/>
</dbReference>
<evidence type="ECO:0000256" key="10">
    <source>
        <dbReference type="ARBA" id="ARBA00023295"/>
    </source>
</evidence>
<dbReference type="PANTHER" id="PTHR11607:SF3">
    <property type="entry name" value="LYSOSOMAL ALPHA-MANNOSIDASE"/>
    <property type="match status" value="1"/>
</dbReference>
<evidence type="ECO:0000256" key="11">
    <source>
        <dbReference type="RuleBase" id="RU361199"/>
    </source>
</evidence>
<dbReference type="AlphaFoldDB" id="D8RWH1"/>
<dbReference type="eggNOG" id="KOG1959">
    <property type="taxonomic scope" value="Eukaryota"/>
</dbReference>
<gene>
    <name evidence="13" type="ORF">SELMODRAFT_103066</name>
</gene>
<dbReference type="Pfam" id="PF17677">
    <property type="entry name" value="Glyco_hydro38C2"/>
    <property type="match status" value="1"/>
</dbReference>
<evidence type="ECO:0000313" key="14">
    <source>
        <dbReference type="Proteomes" id="UP000001514"/>
    </source>
</evidence>
<keyword evidence="6 11" id="KW-0378">Hydrolase</keyword>
<feature type="chain" id="PRO_5017853131" description="Alpha-mannosidase" evidence="11">
    <location>
        <begin position="23"/>
        <end position="989"/>
    </location>
</feature>
<dbReference type="GO" id="GO:0030246">
    <property type="term" value="F:carbohydrate binding"/>
    <property type="evidence" value="ECO:0007669"/>
    <property type="project" value="InterPro"/>
</dbReference>
<proteinExistence type="inferred from homology"/>
<dbReference type="InterPro" id="IPR011330">
    <property type="entry name" value="Glyco_hydro/deAcase_b/a-brl"/>
</dbReference>
<dbReference type="PANTHER" id="PTHR11607">
    <property type="entry name" value="ALPHA-MANNOSIDASE"/>
    <property type="match status" value="1"/>
</dbReference>
<dbReference type="KEGG" id="smo:SELMODRAFT_103066"/>
<dbReference type="FunFam" id="2.60.40.1360:FF:000001">
    <property type="entry name" value="Alpha-mannosidase"/>
    <property type="match status" value="1"/>
</dbReference>
<dbReference type="Gene3D" id="2.60.40.1360">
    <property type="match status" value="1"/>
</dbReference>
<dbReference type="HOGENOM" id="CLU_004690_2_0_1"/>
<dbReference type="FunFam" id="1.20.1270.50:FF:000003">
    <property type="entry name" value="Alpha-mannosidase"/>
    <property type="match status" value="1"/>
</dbReference>
<evidence type="ECO:0000256" key="4">
    <source>
        <dbReference type="ARBA" id="ARBA00022723"/>
    </source>
</evidence>
<evidence type="ECO:0000256" key="6">
    <source>
        <dbReference type="ARBA" id="ARBA00022801"/>
    </source>
</evidence>
<dbReference type="Gene3D" id="2.70.98.30">
    <property type="entry name" value="Golgi alpha-mannosidase II, domain 4"/>
    <property type="match status" value="1"/>
</dbReference>
<feature type="domain" description="Glycoside hydrolase family 38 central" evidence="12">
    <location>
        <begin position="354"/>
        <end position="429"/>
    </location>
</feature>
<comment type="cofactor">
    <cofactor evidence="11">
        <name>Zn(2+)</name>
        <dbReference type="ChEBI" id="CHEBI:29105"/>
    </cofactor>
    <text evidence="11">Binds 1 zinc ion per subunit.</text>
</comment>
<dbReference type="SUPFAM" id="SSF74650">
    <property type="entry name" value="Galactose mutarotase-like"/>
    <property type="match status" value="1"/>
</dbReference>
<dbReference type="InterPro" id="IPR000602">
    <property type="entry name" value="Glyco_hydro_38_N"/>
</dbReference>
<dbReference type="InParanoid" id="D8RWH1"/>
<dbReference type="FunFam" id="1.20.1270.50:FF:000002">
    <property type="entry name" value="Alpha-mannosidase"/>
    <property type="match status" value="1"/>
</dbReference>
<dbReference type="InterPro" id="IPR015341">
    <property type="entry name" value="Glyco_hydro_38_cen"/>
</dbReference>
<evidence type="ECO:0000313" key="13">
    <source>
        <dbReference type="EMBL" id="EFJ23549.1"/>
    </source>
</evidence>
<evidence type="ECO:0000256" key="7">
    <source>
        <dbReference type="ARBA" id="ARBA00022833"/>
    </source>
</evidence>
<dbReference type="InterPro" id="IPR013780">
    <property type="entry name" value="Glyco_hydro_b"/>
</dbReference>
<evidence type="ECO:0000256" key="1">
    <source>
        <dbReference type="ARBA" id="ARBA00000365"/>
    </source>
</evidence>
<dbReference type="GO" id="GO:0046872">
    <property type="term" value="F:metal ion binding"/>
    <property type="evidence" value="ECO:0007669"/>
    <property type="project" value="UniProtKB-KW"/>
</dbReference>
<dbReference type="InterPro" id="IPR041147">
    <property type="entry name" value="GH38_C"/>
</dbReference>
<protein>
    <recommendedName>
        <fullName evidence="3 11">Alpha-mannosidase</fullName>
        <ecNumber evidence="11">3.2.1.-</ecNumber>
    </recommendedName>
</protein>
<keyword evidence="14" id="KW-1185">Reference proteome</keyword>
<dbReference type="InterPro" id="IPR028995">
    <property type="entry name" value="Glyco_hydro_57/38_cen_sf"/>
</dbReference>
<keyword evidence="7 11" id="KW-0862">Zinc</keyword>
<dbReference type="InterPro" id="IPR011013">
    <property type="entry name" value="Gal_mutarotase_sf_dom"/>
</dbReference>
<dbReference type="FunFam" id="3.20.110.10:FF:000001">
    <property type="entry name" value="Alpha-mannosidase"/>
    <property type="match status" value="1"/>
</dbReference>
<evidence type="ECO:0000256" key="3">
    <source>
        <dbReference type="ARBA" id="ARBA00012752"/>
    </source>
</evidence>
<evidence type="ECO:0000256" key="9">
    <source>
        <dbReference type="ARBA" id="ARBA00023180"/>
    </source>
</evidence>
<comment type="similarity">
    <text evidence="2 11">Belongs to the glycosyl hydrolase 38 family.</text>
</comment>
<dbReference type="SUPFAM" id="SSF88688">
    <property type="entry name" value="Families 57/38 glycoside transferase middle domain"/>
    <property type="match status" value="1"/>
</dbReference>
<evidence type="ECO:0000256" key="2">
    <source>
        <dbReference type="ARBA" id="ARBA00009792"/>
    </source>
</evidence>
<dbReference type="SMART" id="SM00872">
    <property type="entry name" value="Alpha-mann_mid"/>
    <property type="match status" value="1"/>
</dbReference>
<dbReference type="InterPro" id="IPR011682">
    <property type="entry name" value="Glyco_hydro_38_C"/>
</dbReference>
<evidence type="ECO:0000259" key="12">
    <source>
        <dbReference type="SMART" id="SM00872"/>
    </source>
</evidence>
<dbReference type="GO" id="GO:0004559">
    <property type="term" value="F:alpha-mannosidase activity"/>
    <property type="evidence" value="ECO:0000318"/>
    <property type="project" value="GO_Central"/>
</dbReference>
<dbReference type="FunFam" id="2.60.40.1180:FF:000015">
    <property type="entry name" value="Alpha-mannosidase"/>
    <property type="match status" value="1"/>
</dbReference>
<keyword evidence="4 11" id="KW-0479">Metal-binding</keyword>
<dbReference type="InterPro" id="IPR050843">
    <property type="entry name" value="Glycosyl_Hydrlase_38"/>
</dbReference>
<dbReference type="Gene3D" id="2.60.40.1180">
    <property type="entry name" value="Golgi alpha-mannosidase II"/>
    <property type="match status" value="1"/>
</dbReference>
<evidence type="ECO:0000256" key="8">
    <source>
        <dbReference type="ARBA" id="ARBA00023157"/>
    </source>
</evidence>
<dbReference type="GO" id="GO:0006013">
    <property type="term" value="P:mannose metabolic process"/>
    <property type="evidence" value="ECO:0007669"/>
    <property type="project" value="InterPro"/>
</dbReference>
<dbReference type="Gene3D" id="1.20.1270.50">
    <property type="entry name" value="Glycoside hydrolase family 38, central domain"/>
    <property type="match status" value="2"/>
</dbReference>
<keyword evidence="5 11" id="KW-0732">Signal</keyword>
<sequence>MAGGRSLLTILVFLAIAELGASKRYNTTAGIVAGKINVHLVPHTHDDVGWLKTVDQYYIGSNNTIQEAGVQYILDSILMYLTSNPDRKFVYVEQAFFQRWWREQTEEVQSVVKELIHSGRLELINGGWCMHDEAATHYIDMIEQTTLGHKYIKEQFGVTPRIGWQIDPFGHSAVQAYLLGAELGFDALFFARIDYQDRRQRYKDKSLEVIWQGSNTLGSDAQVFTSIFPVHYGPPDGHGLAYEESDEIPVQDDPLLFDYNVNERVDAFVAAAQSQANITRTNHIMWTMGNDFKYALAGKWFVQMDKFIHYVNLDGRVNALYSTPSMYLDAKHAADETWPLKTDDFFPYADDKKSFWTGYFTSRAAFKGYVREISGFLQARALQLEFLAGRKKDVPNTDSLWDALSISQHHDGVSGTEKQHVTNDYAKRLAIGAAESDLVVKSALKALTSSSEENFVKCPLLNVSFCPLTEHAKKNLVVTAYNPLAWQREDYVRIPVNEEGLVVKDASGKAVPSQLVPVSDATKRTRSYYVRANLGVAPGTPPSYWLYFKAAVPPLGVSTYYVSIGSADTGKFLSKFENSNGSSSIEAGFDTKLTFSSKTGYLTRISNGKSGAETPVQQSYYWYAGYAGSGQHSGAYIFLPDGQTATPVASEVSLKIVRGPLVEEVHQEVAPWIYQIFRLYKDVGHAEVEFVVGPIPVDDGIGKEVITRFTTGIPSEGVFYSDSNGRDFIKRVRDFRSDWKLEVTQPVAGNYYPVNLGVYLTDKKTDFSILVDRSVGAGSISDGQLEVMLHRRLLVDDGRGVGEALDEVVCLPQGNSSNCEGLTVQGISYINVNPVAKAARWRRYEGQKKLFPLQLYFGTTDGENKINGFTSFASGYALPENVGLITLQALDNGDALLRLAHLYEADEDEDLSKTATVDLSKLFPGRKIKSATELSLSANQEKSNIKPLKWKIAKAGITRKSPRGAALDASKMEVELGCMEIRTIQIHFE</sequence>
<keyword evidence="9" id="KW-0325">Glycoprotein</keyword>
<dbReference type="Pfam" id="PF07748">
    <property type="entry name" value="Glyco_hydro_38C"/>
    <property type="match status" value="1"/>
</dbReference>
<dbReference type="Pfam" id="PF01074">
    <property type="entry name" value="Glyco_hydro_38N"/>
    <property type="match status" value="1"/>
</dbReference>
<reference evidence="13 14" key="1">
    <citation type="journal article" date="2011" name="Science">
        <title>The Selaginella genome identifies genetic changes associated with the evolution of vascular plants.</title>
        <authorList>
            <person name="Banks J.A."/>
            <person name="Nishiyama T."/>
            <person name="Hasebe M."/>
            <person name="Bowman J.L."/>
            <person name="Gribskov M."/>
            <person name="dePamphilis C."/>
            <person name="Albert V.A."/>
            <person name="Aono N."/>
            <person name="Aoyama T."/>
            <person name="Ambrose B.A."/>
            <person name="Ashton N.W."/>
            <person name="Axtell M.J."/>
            <person name="Barker E."/>
            <person name="Barker M.S."/>
            <person name="Bennetzen J.L."/>
            <person name="Bonawitz N.D."/>
            <person name="Chapple C."/>
            <person name="Cheng C."/>
            <person name="Correa L.G."/>
            <person name="Dacre M."/>
            <person name="DeBarry J."/>
            <person name="Dreyer I."/>
            <person name="Elias M."/>
            <person name="Engstrom E.M."/>
            <person name="Estelle M."/>
            <person name="Feng L."/>
            <person name="Finet C."/>
            <person name="Floyd S.K."/>
            <person name="Frommer W.B."/>
            <person name="Fujita T."/>
            <person name="Gramzow L."/>
            <person name="Gutensohn M."/>
            <person name="Harholt J."/>
            <person name="Hattori M."/>
            <person name="Heyl A."/>
            <person name="Hirai T."/>
            <person name="Hiwatashi Y."/>
            <person name="Ishikawa M."/>
            <person name="Iwata M."/>
            <person name="Karol K.G."/>
            <person name="Koehler B."/>
            <person name="Kolukisaoglu U."/>
            <person name="Kubo M."/>
            <person name="Kurata T."/>
            <person name="Lalonde S."/>
            <person name="Li K."/>
            <person name="Li Y."/>
            <person name="Litt A."/>
            <person name="Lyons E."/>
            <person name="Manning G."/>
            <person name="Maruyama T."/>
            <person name="Michael T.P."/>
            <person name="Mikami K."/>
            <person name="Miyazaki S."/>
            <person name="Morinaga S."/>
            <person name="Murata T."/>
            <person name="Mueller-Roeber B."/>
            <person name="Nelson D.R."/>
            <person name="Obara M."/>
            <person name="Oguri Y."/>
            <person name="Olmstead R.G."/>
            <person name="Onodera N."/>
            <person name="Petersen B.L."/>
            <person name="Pils B."/>
            <person name="Prigge M."/>
            <person name="Rensing S.A."/>
            <person name="Riano-Pachon D.M."/>
            <person name="Roberts A.W."/>
            <person name="Sato Y."/>
            <person name="Scheller H.V."/>
            <person name="Schulz B."/>
            <person name="Schulz C."/>
            <person name="Shakirov E.V."/>
            <person name="Shibagaki N."/>
            <person name="Shinohara N."/>
            <person name="Shippen D.E."/>
            <person name="Soerensen I."/>
            <person name="Sotooka R."/>
            <person name="Sugimoto N."/>
            <person name="Sugita M."/>
            <person name="Sumikawa N."/>
            <person name="Tanurdzic M."/>
            <person name="Theissen G."/>
            <person name="Ulvskov P."/>
            <person name="Wakazuki S."/>
            <person name="Weng J.K."/>
            <person name="Willats W.W."/>
            <person name="Wipf D."/>
            <person name="Wolf P.G."/>
            <person name="Yang L."/>
            <person name="Zimmer A.D."/>
            <person name="Zhu Q."/>
            <person name="Mitros T."/>
            <person name="Hellsten U."/>
            <person name="Loque D."/>
            <person name="Otillar R."/>
            <person name="Salamov A."/>
            <person name="Schmutz J."/>
            <person name="Shapiro H."/>
            <person name="Lindquist E."/>
            <person name="Lucas S."/>
            <person name="Rokhsar D."/>
            <person name="Grigoriev I.V."/>
        </authorList>
    </citation>
    <scope>NUCLEOTIDE SEQUENCE [LARGE SCALE GENOMIC DNA]</scope>
</reference>
<dbReference type="Gene3D" id="3.20.110.10">
    <property type="entry name" value="Glycoside hydrolase 38, N terminal domain"/>
    <property type="match status" value="1"/>
</dbReference>
<dbReference type="Gramene" id="EFJ23549">
    <property type="protein sequence ID" value="EFJ23549"/>
    <property type="gene ID" value="SELMODRAFT_103066"/>
</dbReference>
<evidence type="ECO:0000256" key="5">
    <source>
        <dbReference type="ARBA" id="ARBA00022729"/>
    </source>
</evidence>
<organism evidence="14">
    <name type="scientific">Selaginella moellendorffii</name>
    <name type="common">Spikemoss</name>
    <dbReference type="NCBI Taxonomy" id="88036"/>
    <lineage>
        <taxon>Eukaryota</taxon>
        <taxon>Viridiplantae</taxon>
        <taxon>Streptophyta</taxon>
        <taxon>Embryophyta</taxon>
        <taxon>Tracheophyta</taxon>
        <taxon>Lycopodiopsida</taxon>
        <taxon>Selaginellales</taxon>
        <taxon>Selaginellaceae</taxon>
        <taxon>Selaginella</taxon>
    </lineage>
</organism>
<dbReference type="FunCoup" id="D8RWH1">
    <property type="interactions" value="1582"/>
</dbReference>
<dbReference type="FunFam" id="2.70.98.30:FF:000003">
    <property type="entry name" value="Alpha-mannosidase"/>
    <property type="match status" value="1"/>
</dbReference>
<dbReference type="Pfam" id="PF21260">
    <property type="entry name" value="Laman-like_dom"/>
    <property type="match status" value="1"/>
</dbReference>
<accession>D8RWH1</accession>
<keyword evidence="10 11" id="KW-0326">Glycosidase</keyword>
<dbReference type="InterPro" id="IPR048534">
    <property type="entry name" value="Man2a1-like_dom"/>
</dbReference>
<dbReference type="InterPro" id="IPR037094">
    <property type="entry name" value="Glyco_hydro_38_cen_sf"/>
</dbReference>